<dbReference type="GO" id="GO:0015891">
    <property type="term" value="P:siderophore transport"/>
    <property type="evidence" value="ECO:0007669"/>
    <property type="project" value="InterPro"/>
</dbReference>
<dbReference type="InterPro" id="IPR036942">
    <property type="entry name" value="Beta-barrel_TonB_sf"/>
</dbReference>
<name>A0A446CTD4_9BURK</name>
<keyword evidence="8" id="KW-0408">Iron</keyword>
<dbReference type="Pfam" id="PF07660">
    <property type="entry name" value="STN"/>
    <property type="match status" value="1"/>
</dbReference>
<evidence type="ECO:0000313" key="17">
    <source>
        <dbReference type="EMBL" id="SSW71093.1"/>
    </source>
</evidence>
<comment type="subcellular location">
    <subcellularLocation>
        <location evidence="1 14">Cell outer membrane</location>
        <topology evidence="1 14">Multi-pass membrane protein</topology>
    </subcellularLocation>
</comment>
<proteinExistence type="inferred from homology"/>
<keyword evidence="3 14" id="KW-0813">Transport</keyword>
<dbReference type="PANTHER" id="PTHR32552:SF74">
    <property type="entry name" value="HYDROXAMATE SIDEROPHORE RECEPTOR FHUE"/>
    <property type="match status" value="1"/>
</dbReference>
<dbReference type="Gene3D" id="2.40.170.20">
    <property type="entry name" value="TonB-dependent receptor, beta-barrel domain"/>
    <property type="match status" value="1"/>
</dbReference>
<dbReference type="SMART" id="SM00965">
    <property type="entry name" value="STN"/>
    <property type="match status" value="1"/>
</dbReference>
<gene>
    <name evidence="17" type="primary">fpvA_8</name>
    <name evidence="17" type="ORF">AVE30378_04410</name>
</gene>
<evidence type="ECO:0000256" key="1">
    <source>
        <dbReference type="ARBA" id="ARBA00004571"/>
    </source>
</evidence>
<feature type="domain" description="Secretin/TonB short N-terminal" evidence="16">
    <location>
        <begin position="93"/>
        <end position="143"/>
    </location>
</feature>
<keyword evidence="13 14" id="KW-0998">Cell outer membrane</keyword>
<dbReference type="GO" id="GO:0038023">
    <property type="term" value="F:signaling receptor activity"/>
    <property type="evidence" value="ECO:0007669"/>
    <property type="project" value="InterPro"/>
</dbReference>
<dbReference type="EMBL" id="UFQC01000027">
    <property type="protein sequence ID" value="SSW71093.1"/>
    <property type="molecule type" value="Genomic_DNA"/>
</dbReference>
<evidence type="ECO:0000256" key="10">
    <source>
        <dbReference type="ARBA" id="ARBA00023077"/>
    </source>
</evidence>
<dbReference type="Proteomes" id="UP000289465">
    <property type="component" value="Unassembled WGS sequence"/>
</dbReference>
<dbReference type="SUPFAM" id="SSF56935">
    <property type="entry name" value="Porins"/>
    <property type="match status" value="1"/>
</dbReference>
<dbReference type="InterPro" id="IPR011662">
    <property type="entry name" value="Secretin/TonB_short_N"/>
</dbReference>
<keyword evidence="6 14" id="KW-0812">Transmembrane</keyword>
<reference evidence="17 18" key="1">
    <citation type="submission" date="2018-07" db="EMBL/GenBank/DDBJ databases">
        <authorList>
            <person name="Peeters C."/>
        </authorList>
    </citation>
    <scope>NUCLEOTIDE SEQUENCE [LARGE SCALE GENOMIC DNA]</scope>
    <source>
        <strain evidence="17 18">LMG 30378</strain>
    </source>
</reference>
<dbReference type="Gene3D" id="3.55.50.30">
    <property type="match status" value="1"/>
</dbReference>
<dbReference type="Pfam" id="PF07715">
    <property type="entry name" value="Plug"/>
    <property type="match status" value="1"/>
</dbReference>
<keyword evidence="12 17" id="KW-0675">Receptor</keyword>
<dbReference type="Pfam" id="PF00593">
    <property type="entry name" value="TonB_dep_Rec_b-barrel"/>
    <property type="match status" value="1"/>
</dbReference>
<dbReference type="AlphaFoldDB" id="A0A446CTD4"/>
<evidence type="ECO:0000256" key="7">
    <source>
        <dbReference type="ARBA" id="ARBA00022729"/>
    </source>
</evidence>
<evidence type="ECO:0000256" key="5">
    <source>
        <dbReference type="ARBA" id="ARBA00022496"/>
    </source>
</evidence>
<keyword evidence="10 15" id="KW-0798">TonB box</keyword>
<comment type="similarity">
    <text evidence="2 14 15">Belongs to the TonB-dependent receptor family.</text>
</comment>
<keyword evidence="7" id="KW-0732">Signal</keyword>
<sequence>MPCSVLRENLGQGLWRIDAGFIDLERNTVRTKVEHRASASRAPFVLGTLSLSLALAMGFAPARAQAQAAAAHISIVAQPLEQSLLQLGRQTSLQIFYPQDLVAGIQAPAVSGDLAPEEALRRLLAGSGLEYARQGNTITLSRPLGNQAAQLDPVTVEGRNTMTTEGSGSYTVRATAAATGLRLSPRETPQSVSVVTRQQIEDLNLTSLGETLKTVTGLATTSSDIDRTDIHSRGFYVDTYSYDGVPIATQNDFFGTSNFDPILYDRVEVVRGATGLMTGTGNPGASVNVVRKRASSKELTGAATLGLGSWDHHRATVDLSTPVNSEGTVRARVAGMMEERDSYLDRYHSRNQAFLATVEADITPDTTVRVGFEHQAKRPTDVTWGGLPMLYSDGSAASWRRSFSIGADWTLWDTTNNTVYASVEHQFDNGWNVTANVSRLDSKYDSRLLYLMGQPDRDTGLGLNVWLNRSHQEFDQNSGSIQASGPFELFGRQHEAVFGFVGSKSTLRYGNHPALNTSPVGNIYDWDGSYPDPGWGEYSELGKQKTHQTAVYGALRFAVTDSLKLILGGRQNRWVRDSGDDTMRSNEFTPYAGLVYDFNQTYSGYVSYTDIFQPQSYRDASGKYLDPVQGKSYETGLKADYLYGRLTTSVSVFRIEQDNVAERDGSRFVEGTSEFAYRGAKGLTSEGFELQASGEVNPGWQISAGFSRALVRNADGKRFDSYRPQNLAHLFTTWRVPGTEGKLTVGGGVQWRSGVYIDQTTSAGVKARRDQGSVLLTSVMANYRFTPSLSAQLNINNLFDKKYFDLTGDGQGFYGSPQKFMLTMKYAF</sequence>
<dbReference type="GO" id="GO:0009279">
    <property type="term" value="C:cell outer membrane"/>
    <property type="evidence" value="ECO:0007669"/>
    <property type="project" value="UniProtKB-SubCell"/>
</dbReference>
<dbReference type="NCBIfam" id="TIGR01783">
    <property type="entry name" value="TonB-siderophor"/>
    <property type="match status" value="1"/>
</dbReference>
<dbReference type="InterPro" id="IPR000531">
    <property type="entry name" value="Beta-barrel_TonB"/>
</dbReference>
<dbReference type="InterPro" id="IPR010105">
    <property type="entry name" value="TonB_sidphr_rcpt"/>
</dbReference>
<organism evidence="17 18">
    <name type="scientific">Achromobacter veterisilvae</name>
    <dbReference type="NCBI Taxonomy" id="2069367"/>
    <lineage>
        <taxon>Bacteria</taxon>
        <taxon>Pseudomonadati</taxon>
        <taxon>Pseudomonadota</taxon>
        <taxon>Betaproteobacteria</taxon>
        <taxon>Burkholderiales</taxon>
        <taxon>Alcaligenaceae</taxon>
        <taxon>Achromobacter</taxon>
    </lineage>
</organism>
<evidence type="ECO:0000256" key="2">
    <source>
        <dbReference type="ARBA" id="ARBA00009810"/>
    </source>
</evidence>
<evidence type="ECO:0000313" key="18">
    <source>
        <dbReference type="Proteomes" id="UP000289465"/>
    </source>
</evidence>
<evidence type="ECO:0000256" key="4">
    <source>
        <dbReference type="ARBA" id="ARBA00022452"/>
    </source>
</evidence>
<evidence type="ECO:0000256" key="15">
    <source>
        <dbReference type="RuleBase" id="RU003357"/>
    </source>
</evidence>
<evidence type="ECO:0000256" key="12">
    <source>
        <dbReference type="ARBA" id="ARBA00023170"/>
    </source>
</evidence>
<evidence type="ECO:0000256" key="14">
    <source>
        <dbReference type="PROSITE-ProRule" id="PRU01360"/>
    </source>
</evidence>
<keyword evidence="5" id="KW-0410">Iron transport</keyword>
<accession>A0A446CTD4</accession>
<evidence type="ECO:0000256" key="13">
    <source>
        <dbReference type="ARBA" id="ARBA00023237"/>
    </source>
</evidence>
<dbReference type="GO" id="GO:0015344">
    <property type="term" value="F:siderophore uptake transmembrane transporter activity"/>
    <property type="evidence" value="ECO:0007669"/>
    <property type="project" value="TreeGrafter"/>
</dbReference>
<dbReference type="InterPro" id="IPR039426">
    <property type="entry name" value="TonB-dep_rcpt-like"/>
</dbReference>
<evidence type="ECO:0000256" key="9">
    <source>
        <dbReference type="ARBA" id="ARBA00023065"/>
    </source>
</evidence>
<keyword evidence="9" id="KW-0406">Ion transport</keyword>
<keyword evidence="4 14" id="KW-1134">Transmembrane beta strand</keyword>
<dbReference type="InterPro" id="IPR037066">
    <property type="entry name" value="Plug_dom_sf"/>
</dbReference>
<evidence type="ECO:0000256" key="8">
    <source>
        <dbReference type="ARBA" id="ARBA00023004"/>
    </source>
</evidence>
<protein>
    <submittedName>
        <fullName evidence="17">Ferripyoverdine receptor</fullName>
    </submittedName>
</protein>
<dbReference type="PANTHER" id="PTHR32552">
    <property type="entry name" value="FERRICHROME IRON RECEPTOR-RELATED"/>
    <property type="match status" value="1"/>
</dbReference>
<dbReference type="InterPro" id="IPR012910">
    <property type="entry name" value="Plug_dom"/>
</dbReference>
<evidence type="ECO:0000256" key="6">
    <source>
        <dbReference type="ARBA" id="ARBA00022692"/>
    </source>
</evidence>
<evidence type="ECO:0000256" key="3">
    <source>
        <dbReference type="ARBA" id="ARBA00022448"/>
    </source>
</evidence>
<dbReference type="Gene3D" id="2.170.130.10">
    <property type="entry name" value="TonB-dependent receptor, plug domain"/>
    <property type="match status" value="1"/>
</dbReference>
<evidence type="ECO:0000256" key="11">
    <source>
        <dbReference type="ARBA" id="ARBA00023136"/>
    </source>
</evidence>
<evidence type="ECO:0000259" key="16">
    <source>
        <dbReference type="SMART" id="SM00965"/>
    </source>
</evidence>
<dbReference type="CDD" id="cd01347">
    <property type="entry name" value="ligand_gated_channel"/>
    <property type="match status" value="1"/>
</dbReference>
<dbReference type="PROSITE" id="PS52016">
    <property type="entry name" value="TONB_DEPENDENT_REC_3"/>
    <property type="match status" value="1"/>
</dbReference>
<dbReference type="FunFam" id="2.170.130.10:FF:000010">
    <property type="entry name" value="Ferripyoverdine receptor"/>
    <property type="match status" value="1"/>
</dbReference>
<keyword evidence="11 14" id="KW-0472">Membrane</keyword>